<gene>
    <name evidence="2" type="ORF">RZP41_26075</name>
</gene>
<evidence type="ECO:0000313" key="2">
    <source>
        <dbReference type="EMBL" id="MDV0844683.1"/>
    </source>
</evidence>
<feature type="transmembrane region" description="Helical" evidence="1">
    <location>
        <begin position="7"/>
        <end position="37"/>
    </location>
</feature>
<feature type="transmembrane region" description="Helical" evidence="1">
    <location>
        <begin position="49"/>
        <end position="77"/>
    </location>
</feature>
<evidence type="ECO:0000313" key="3">
    <source>
        <dbReference type="Proteomes" id="UP001284547"/>
    </source>
</evidence>
<dbReference type="EMBL" id="JAWHZD010000029">
    <property type="protein sequence ID" value="MDV0844683.1"/>
    <property type="molecule type" value="Genomic_DNA"/>
</dbReference>
<name>A0AAW8XX40_9ENTR</name>
<keyword evidence="1" id="KW-1133">Transmembrane helix</keyword>
<organism evidence="2 3">
    <name type="scientific">Klebsiella quasipneumoniae subsp. quasipneumoniae</name>
    <dbReference type="NCBI Taxonomy" id="1667327"/>
    <lineage>
        <taxon>Bacteria</taxon>
        <taxon>Pseudomonadati</taxon>
        <taxon>Pseudomonadota</taxon>
        <taxon>Gammaproteobacteria</taxon>
        <taxon>Enterobacterales</taxon>
        <taxon>Enterobacteriaceae</taxon>
        <taxon>Klebsiella/Raoultella group</taxon>
        <taxon>Klebsiella</taxon>
        <taxon>Klebsiella pneumoniae complex</taxon>
    </lineage>
</organism>
<comment type="caution">
    <text evidence="2">The sequence shown here is derived from an EMBL/GenBank/DDBJ whole genome shotgun (WGS) entry which is preliminary data.</text>
</comment>
<dbReference type="AlphaFoldDB" id="A0AAW8XX40"/>
<evidence type="ECO:0008006" key="4">
    <source>
        <dbReference type="Google" id="ProtNLM"/>
    </source>
</evidence>
<proteinExistence type="predicted"/>
<protein>
    <recommendedName>
        <fullName evidence="4">Permease</fullName>
    </recommendedName>
</protein>
<dbReference type="Proteomes" id="UP001284547">
    <property type="component" value="Unassembled WGS sequence"/>
</dbReference>
<reference evidence="2" key="1">
    <citation type="submission" date="2023-10" db="EMBL/GenBank/DDBJ databases">
        <title>Surveillance and assessment of the effects of hospital wastewater treatment on clearance of pathogenic bacterial and antimicrobial resistance genes.</title>
        <authorList>
            <person name="Wu Y."/>
        </authorList>
    </citation>
    <scope>NUCLEOTIDE SEQUENCE</scope>
    <source>
        <strain evidence="2">23-M-SRM-33-1</strain>
    </source>
</reference>
<keyword evidence="1" id="KW-0472">Membrane</keyword>
<accession>A0AAW8XX40</accession>
<keyword evidence="1" id="KW-0812">Transmembrane</keyword>
<sequence length="115" mass="12563">MKDLINIFLMTVVVLGAAMLQATDWGYAVIAIAVVYWVKPVLDLLHKNYWVGLAFWGLVALFAWQGALVGGLFYGLLAAPKDQADGNVARKKSSIRLVSNGHDIHTGECVGSVFW</sequence>
<dbReference type="RefSeq" id="WP_316941409.1">
    <property type="nucleotide sequence ID" value="NZ_JAWHZD010000029.1"/>
</dbReference>
<evidence type="ECO:0000256" key="1">
    <source>
        <dbReference type="SAM" id="Phobius"/>
    </source>
</evidence>